<evidence type="ECO:0000256" key="1">
    <source>
        <dbReference type="SAM" id="Phobius"/>
    </source>
</evidence>
<protein>
    <submittedName>
        <fullName evidence="2">Uncharacterized protein</fullName>
    </submittedName>
</protein>
<dbReference type="EMBL" id="JAVRIA010000006">
    <property type="protein sequence ID" value="MDT0559263.1"/>
    <property type="molecule type" value="Genomic_DNA"/>
</dbReference>
<evidence type="ECO:0000313" key="2">
    <source>
        <dbReference type="EMBL" id="MDT0559263.1"/>
    </source>
</evidence>
<feature type="transmembrane region" description="Helical" evidence="1">
    <location>
        <begin position="7"/>
        <end position="25"/>
    </location>
</feature>
<dbReference type="RefSeq" id="WP_311428026.1">
    <property type="nucleotide sequence ID" value="NZ_JAVRIA010000006.1"/>
</dbReference>
<comment type="caution">
    <text evidence="2">The sequence shown here is derived from an EMBL/GenBank/DDBJ whole genome shotgun (WGS) entry which is preliminary data.</text>
</comment>
<evidence type="ECO:0000313" key="3">
    <source>
        <dbReference type="Proteomes" id="UP001259492"/>
    </source>
</evidence>
<organism evidence="2 3">
    <name type="scientific">Microcosmobacter mediterraneus</name>
    <dbReference type="NCBI Taxonomy" id="3075607"/>
    <lineage>
        <taxon>Bacteria</taxon>
        <taxon>Pseudomonadati</taxon>
        <taxon>Bacteroidota</taxon>
        <taxon>Flavobacteriia</taxon>
        <taxon>Flavobacteriales</taxon>
        <taxon>Flavobacteriaceae</taxon>
        <taxon>Microcosmobacter</taxon>
    </lineage>
</organism>
<sequence>MQRMSAILLFYRPMFLWSCIATLVITILNPYIFFAVITKLVLTLFAWHLVKETKARKKLRAFNKLGLTTFRLFSMLYVIDIFITIGFLVIIKQFI</sequence>
<keyword evidence="3" id="KW-1185">Reference proteome</keyword>
<keyword evidence="1" id="KW-1133">Transmembrane helix</keyword>
<reference evidence="2 3" key="1">
    <citation type="submission" date="2023-09" db="EMBL/GenBank/DDBJ databases">
        <authorList>
            <person name="Rey-Velasco X."/>
        </authorList>
    </citation>
    <scope>NUCLEOTIDE SEQUENCE [LARGE SCALE GENOMIC DNA]</scope>
    <source>
        <strain evidence="2 3">W332</strain>
    </source>
</reference>
<feature type="transmembrane region" description="Helical" evidence="1">
    <location>
        <begin position="70"/>
        <end position="91"/>
    </location>
</feature>
<gene>
    <name evidence="2" type="ORF">RM697_11415</name>
</gene>
<accession>A0ABU2YM77</accession>
<keyword evidence="1" id="KW-0472">Membrane</keyword>
<proteinExistence type="predicted"/>
<feature type="transmembrane region" description="Helical" evidence="1">
    <location>
        <begin position="31"/>
        <end position="50"/>
    </location>
</feature>
<dbReference type="Proteomes" id="UP001259492">
    <property type="component" value="Unassembled WGS sequence"/>
</dbReference>
<keyword evidence="1" id="KW-0812">Transmembrane</keyword>
<name>A0ABU2YM77_9FLAO</name>